<dbReference type="AlphaFoldDB" id="A0A2I2KQ07"/>
<dbReference type="EMBL" id="FZMO01000112">
    <property type="protein sequence ID" value="SNQ47757.1"/>
    <property type="molecule type" value="Genomic_DNA"/>
</dbReference>
<dbReference type="Proteomes" id="UP000234331">
    <property type="component" value="Unassembled WGS sequence"/>
</dbReference>
<evidence type="ECO:0000256" key="2">
    <source>
        <dbReference type="ARBA" id="ARBA00022679"/>
    </source>
</evidence>
<dbReference type="GO" id="GO:0005829">
    <property type="term" value="C:cytosol"/>
    <property type="evidence" value="ECO:0007669"/>
    <property type="project" value="TreeGrafter"/>
</dbReference>
<dbReference type="OrthoDB" id="3182374at2"/>
<reference evidence="5 6" key="1">
    <citation type="submission" date="2017-06" db="EMBL/GenBank/DDBJ databases">
        <authorList>
            <person name="Kim H.J."/>
            <person name="Triplett B.A."/>
        </authorList>
    </citation>
    <scope>NUCLEOTIDE SEQUENCE [LARGE SCALE GENOMIC DNA]</scope>
    <source>
        <strain evidence="5">FRACA_ARgP5</strain>
    </source>
</reference>
<evidence type="ECO:0000313" key="5">
    <source>
        <dbReference type="EMBL" id="SNQ47757.1"/>
    </source>
</evidence>
<feature type="domain" description="HipA-like C-terminal" evidence="4">
    <location>
        <begin position="174"/>
        <end position="383"/>
    </location>
</feature>
<evidence type="ECO:0000259" key="4">
    <source>
        <dbReference type="Pfam" id="PF07804"/>
    </source>
</evidence>
<dbReference type="RefSeq" id="WP_101831535.1">
    <property type="nucleotide sequence ID" value="NZ_FZMO01000112.1"/>
</dbReference>
<dbReference type="InterPro" id="IPR012893">
    <property type="entry name" value="HipA-like_C"/>
</dbReference>
<evidence type="ECO:0000256" key="3">
    <source>
        <dbReference type="ARBA" id="ARBA00022777"/>
    </source>
</evidence>
<organism evidence="5 6">
    <name type="scientific">Frankia canadensis</name>
    <dbReference type="NCBI Taxonomy" id="1836972"/>
    <lineage>
        <taxon>Bacteria</taxon>
        <taxon>Bacillati</taxon>
        <taxon>Actinomycetota</taxon>
        <taxon>Actinomycetes</taxon>
        <taxon>Frankiales</taxon>
        <taxon>Frankiaceae</taxon>
        <taxon>Frankia</taxon>
    </lineage>
</organism>
<dbReference type="GO" id="GO:0004674">
    <property type="term" value="F:protein serine/threonine kinase activity"/>
    <property type="evidence" value="ECO:0007669"/>
    <property type="project" value="TreeGrafter"/>
</dbReference>
<evidence type="ECO:0000313" key="6">
    <source>
        <dbReference type="Proteomes" id="UP000234331"/>
    </source>
</evidence>
<dbReference type="InterPro" id="IPR052028">
    <property type="entry name" value="HipA_Ser/Thr_kinase"/>
</dbReference>
<gene>
    <name evidence="5" type="ORF">FRACA_20153</name>
</gene>
<dbReference type="PANTHER" id="PTHR37419">
    <property type="entry name" value="SERINE/THREONINE-PROTEIN KINASE TOXIN HIPA"/>
    <property type="match status" value="1"/>
</dbReference>
<evidence type="ECO:0000256" key="1">
    <source>
        <dbReference type="ARBA" id="ARBA00010164"/>
    </source>
</evidence>
<dbReference type="Gene3D" id="1.10.1070.20">
    <property type="match status" value="1"/>
</dbReference>
<dbReference type="PANTHER" id="PTHR37419:SF8">
    <property type="entry name" value="TOXIN YJJJ"/>
    <property type="match status" value="1"/>
</dbReference>
<protein>
    <recommendedName>
        <fullName evidence="4">HipA-like C-terminal domain-containing protein</fullName>
    </recommendedName>
</protein>
<dbReference type="Pfam" id="PF07804">
    <property type="entry name" value="HipA_C"/>
    <property type="match status" value="1"/>
</dbReference>
<keyword evidence="3" id="KW-0418">Kinase</keyword>
<proteinExistence type="inferred from homology"/>
<accession>A0A2I2KQ07</accession>
<comment type="similarity">
    <text evidence="1">Belongs to the HipA Ser/Thr kinase family.</text>
</comment>
<sequence>MAGRDPVEVTVEIEGRQIAAGTLWLHDRGGQSATFRYSDAYLTNPTGYDLDPALTRAAGVFHTPPGPAIFNAFADSSPDRWGENLMRREERERARAAATTPRTLRPSDFLLGVRDDTRQGNVRFRPPGTATYFSTHRHAVPRLIDLARLMRAVDRVRAEGDFDRDLADLVDAGSSLGGARPKVAARDVSGRLSIAKFPRSGSDEWDVAGWEEVQLRLARRAGLTVAESELLTVAGRHVLLLSRFDRIGARRLGFASALTMLEASDGDRRSYLEIAEVIERYSPSADADLCELYRRILFSILTANTDDHLRNHAFLRERDGWALSPAYDLNPNPDNPTRLSTAIDLDSTDASIDIALSVAAYFRLSLPRAHDLVREVETATAGWRQAAADLGIPKGQNDRMAVAYEGEQRRIARGLSVP</sequence>
<keyword evidence="2" id="KW-0808">Transferase</keyword>
<name>A0A2I2KQ07_9ACTN</name>
<keyword evidence="6" id="KW-1185">Reference proteome</keyword>